<proteinExistence type="inferred from homology"/>
<comment type="similarity">
    <text evidence="1">Belongs to the sulfatase family.</text>
</comment>
<dbReference type="EMBL" id="KB722643">
    <property type="protein sequence ID" value="EMS25179.1"/>
    <property type="molecule type" value="Genomic_DNA"/>
</dbReference>
<dbReference type="PANTHER" id="PTHR42693:SF33">
    <property type="entry name" value="ARYLSULFATASE"/>
    <property type="match status" value="1"/>
</dbReference>
<dbReference type="PROSITE" id="PS00149">
    <property type="entry name" value="SULFATASE_2"/>
    <property type="match status" value="1"/>
</dbReference>
<dbReference type="GO" id="GO:0004065">
    <property type="term" value="F:arylsulfatase activity"/>
    <property type="evidence" value="ECO:0007669"/>
    <property type="project" value="TreeGrafter"/>
</dbReference>
<reference evidence="6 7" key="1">
    <citation type="journal article" date="2012" name="Nat. Commun.">
        <title>A multi-omic map of the lipid-producing yeast Rhodosporidium toruloides.</title>
        <authorList>
            <person name="Zhu Z."/>
            <person name="Zhang S."/>
            <person name="Liu H."/>
            <person name="Shen H."/>
            <person name="Lin X."/>
            <person name="Yang F."/>
            <person name="Zhou Y.J."/>
            <person name="Jin G."/>
            <person name="Ye M."/>
            <person name="Zou H."/>
            <person name="Zou H."/>
            <person name="Zhao Z.K."/>
        </authorList>
    </citation>
    <scope>NUCLEOTIDE SEQUENCE [LARGE SCALE GENOMIC DNA]</scope>
    <source>
        <strain evidence="6 7">NP11</strain>
    </source>
</reference>
<dbReference type="HOGENOM" id="CLU_006332_11_1_1"/>
<evidence type="ECO:0000256" key="3">
    <source>
        <dbReference type="ARBA" id="ARBA00022801"/>
    </source>
</evidence>
<feature type="domain" description="Sulfatase N-terminal" evidence="5">
    <location>
        <begin position="8"/>
        <end position="433"/>
    </location>
</feature>
<keyword evidence="4" id="KW-0106">Calcium</keyword>
<dbReference type="InterPro" id="IPR017850">
    <property type="entry name" value="Alkaline_phosphatase_core_sf"/>
</dbReference>
<name>M7XMQ4_RHOT1</name>
<protein>
    <submittedName>
        <fullName evidence="6">Arylsulfatase</fullName>
    </submittedName>
</protein>
<dbReference type="Gene3D" id="3.40.720.10">
    <property type="entry name" value="Alkaline Phosphatase, subunit A"/>
    <property type="match status" value="1"/>
</dbReference>
<dbReference type="eggNOG" id="KOG3867">
    <property type="taxonomic scope" value="Eukaryota"/>
</dbReference>
<dbReference type="OrthoDB" id="103349at2759"/>
<dbReference type="PANTHER" id="PTHR42693">
    <property type="entry name" value="ARYLSULFATASE FAMILY MEMBER"/>
    <property type="match status" value="1"/>
</dbReference>
<dbReference type="InterPro" id="IPR050738">
    <property type="entry name" value="Sulfatase"/>
</dbReference>
<evidence type="ECO:0000256" key="1">
    <source>
        <dbReference type="ARBA" id="ARBA00008779"/>
    </source>
</evidence>
<gene>
    <name evidence="6" type="ORF">RHTO_02907</name>
</gene>
<dbReference type="InterPro" id="IPR024607">
    <property type="entry name" value="Sulfatase_CS"/>
</dbReference>
<dbReference type="Proteomes" id="UP000016926">
    <property type="component" value="Unassembled WGS sequence"/>
</dbReference>
<evidence type="ECO:0000256" key="2">
    <source>
        <dbReference type="ARBA" id="ARBA00022723"/>
    </source>
</evidence>
<dbReference type="InterPro" id="IPR000917">
    <property type="entry name" value="Sulfatase_N"/>
</dbReference>
<dbReference type="SUPFAM" id="SSF53649">
    <property type="entry name" value="Alkaline phosphatase-like"/>
    <property type="match status" value="1"/>
</dbReference>
<sequence>MPALTTKPNILLILADDLGFSDLGCFGGEVATPNLDGLAKEGMRLSGFHTASACSPTRSVRPSAVMLFSGTDNHLAGLGQMAETISRNEVFQGKAGYEGMLNQRVAALSEILQDNGYGTYMSGKWHLGMTPDSLPHARGFDRVFGLLPGGGNHYGYEPYLDDGTPAVKVLPPIYVEDGNFVDHRTFAKPFYSTTTFTNRMLGYLEEHDSTKPFFAYLPYTAPHWPLQAPPEIIAKYRGKYDDGPEALRQRRLAALKREGLMDEDVTSLPIVSTFEDKPWDEMTGEEKAVSARKMEVYAAMIEVMDAEIGRVVSWLKETGTYESTFIFFCSDNGAEGAMLEALPVLGEEFQKTIERFFDNSLNNIGRYNSFTSIGPAWAQAATAPNRMYKAWITEGGIRCPALLRYPNFRNGEISHEFCTIMDILPTILEMADITHPAPEYRGRKVLQPRGRSWVRYLTNKAEYVHDDNAVHGWELFGQSAIRQGPWKAVWIPGKDAKWSLYNLASDAGETRDLANDEPERLTEMVRLWRDYEAETGVVRLDPDQAFALRGYGFYRGTEQ</sequence>
<dbReference type="AlphaFoldDB" id="M7XMQ4"/>
<dbReference type="GO" id="GO:0046872">
    <property type="term" value="F:metal ion binding"/>
    <property type="evidence" value="ECO:0007669"/>
    <property type="project" value="UniProtKB-KW"/>
</dbReference>
<dbReference type="CDD" id="cd16025">
    <property type="entry name" value="PAS_like"/>
    <property type="match status" value="1"/>
</dbReference>
<dbReference type="Gene3D" id="3.30.1120.10">
    <property type="match status" value="1"/>
</dbReference>
<keyword evidence="7" id="KW-1185">Reference proteome</keyword>
<accession>M7XMQ4</accession>
<evidence type="ECO:0000313" key="7">
    <source>
        <dbReference type="Proteomes" id="UP000016926"/>
    </source>
</evidence>
<dbReference type="Pfam" id="PF00884">
    <property type="entry name" value="Sulfatase"/>
    <property type="match status" value="1"/>
</dbReference>
<organism evidence="6 7">
    <name type="scientific">Rhodotorula toruloides (strain NP11)</name>
    <name type="common">Yeast</name>
    <name type="synonym">Rhodosporidium toruloides</name>
    <dbReference type="NCBI Taxonomy" id="1130832"/>
    <lineage>
        <taxon>Eukaryota</taxon>
        <taxon>Fungi</taxon>
        <taxon>Dikarya</taxon>
        <taxon>Basidiomycota</taxon>
        <taxon>Pucciniomycotina</taxon>
        <taxon>Microbotryomycetes</taxon>
        <taxon>Sporidiobolales</taxon>
        <taxon>Sporidiobolaceae</taxon>
        <taxon>Rhodotorula</taxon>
    </lineage>
</organism>
<keyword evidence="2" id="KW-0479">Metal-binding</keyword>
<evidence type="ECO:0000256" key="4">
    <source>
        <dbReference type="ARBA" id="ARBA00022837"/>
    </source>
</evidence>
<dbReference type="RefSeq" id="XP_016276298.1">
    <property type="nucleotide sequence ID" value="XM_016416579.1"/>
</dbReference>
<evidence type="ECO:0000259" key="5">
    <source>
        <dbReference type="Pfam" id="PF00884"/>
    </source>
</evidence>
<keyword evidence="3" id="KW-0378">Hydrolase</keyword>
<evidence type="ECO:0000313" key="6">
    <source>
        <dbReference type="EMBL" id="EMS25179.1"/>
    </source>
</evidence>
<dbReference type="GeneID" id="27366920"/>